<evidence type="ECO:0000259" key="9">
    <source>
        <dbReference type="PROSITE" id="PS50109"/>
    </source>
</evidence>
<protein>
    <recommendedName>
        <fullName evidence="3">histidine kinase</fullName>
        <ecNumber evidence="3">2.7.13.3</ecNumber>
    </recommendedName>
</protein>
<evidence type="ECO:0000256" key="5">
    <source>
        <dbReference type="ARBA" id="ARBA00022679"/>
    </source>
</evidence>
<evidence type="ECO:0000313" key="10">
    <source>
        <dbReference type="EMBL" id="MBM6774288.1"/>
    </source>
</evidence>
<evidence type="ECO:0000256" key="3">
    <source>
        <dbReference type="ARBA" id="ARBA00012438"/>
    </source>
</evidence>
<dbReference type="InterPro" id="IPR050428">
    <property type="entry name" value="TCS_sensor_his_kinase"/>
</dbReference>
<keyword evidence="11" id="KW-1185">Reference proteome</keyword>
<dbReference type="Gene3D" id="1.10.287.130">
    <property type="match status" value="1"/>
</dbReference>
<dbReference type="RefSeq" id="WP_204792648.1">
    <property type="nucleotide sequence ID" value="NZ_JACSNQ010000002.1"/>
</dbReference>
<keyword evidence="5" id="KW-0808">Transferase</keyword>
<dbReference type="Proteomes" id="UP000712527">
    <property type="component" value="Unassembled WGS sequence"/>
</dbReference>
<dbReference type="InterPro" id="IPR003661">
    <property type="entry name" value="HisK_dim/P_dom"/>
</dbReference>
<dbReference type="Gene3D" id="3.30.565.10">
    <property type="entry name" value="Histidine kinase-like ATPase, C-terminal domain"/>
    <property type="match status" value="1"/>
</dbReference>
<proteinExistence type="predicted"/>
<dbReference type="EC" id="2.7.13.3" evidence="3"/>
<dbReference type="SUPFAM" id="SSF47384">
    <property type="entry name" value="Homodimeric domain of signal transducing histidine kinase"/>
    <property type="match status" value="1"/>
</dbReference>
<dbReference type="SMART" id="SM00387">
    <property type="entry name" value="HATPase_c"/>
    <property type="match status" value="1"/>
</dbReference>
<keyword evidence="6" id="KW-0812">Transmembrane</keyword>
<dbReference type="SUPFAM" id="SSF55874">
    <property type="entry name" value="ATPase domain of HSP90 chaperone/DNA topoisomerase II/histidine kinase"/>
    <property type="match status" value="1"/>
</dbReference>
<dbReference type="Pfam" id="PF00512">
    <property type="entry name" value="HisKA"/>
    <property type="match status" value="1"/>
</dbReference>
<comment type="catalytic activity">
    <reaction evidence="1">
        <text>ATP + protein L-histidine = ADP + protein N-phospho-L-histidine.</text>
        <dbReference type="EC" id="2.7.13.3"/>
    </reaction>
</comment>
<dbReference type="GO" id="GO:0016301">
    <property type="term" value="F:kinase activity"/>
    <property type="evidence" value="ECO:0007669"/>
    <property type="project" value="UniProtKB-KW"/>
</dbReference>
<dbReference type="InterPro" id="IPR003594">
    <property type="entry name" value="HATPase_dom"/>
</dbReference>
<dbReference type="CDD" id="cd00075">
    <property type="entry name" value="HATPase"/>
    <property type="match status" value="1"/>
</dbReference>
<keyword evidence="8" id="KW-1133">Transmembrane helix</keyword>
<comment type="subcellular location">
    <subcellularLocation>
        <location evidence="2">Cell membrane</location>
    </subcellularLocation>
</comment>
<evidence type="ECO:0000256" key="1">
    <source>
        <dbReference type="ARBA" id="ARBA00000085"/>
    </source>
</evidence>
<reference evidence="10 11" key="1">
    <citation type="journal article" date="2021" name="Sci. Rep.">
        <title>The distribution of antibiotic resistance genes in chicken gut microbiota commensals.</title>
        <authorList>
            <person name="Juricova H."/>
            <person name="Matiasovicova J."/>
            <person name="Kubasova T."/>
            <person name="Cejkova D."/>
            <person name="Rychlik I."/>
        </authorList>
    </citation>
    <scope>NUCLEOTIDE SEQUENCE [LARGE SCALE GENOMIC DNA]</scope>
    <source>
        <strain evidence="10 11">An794</strain>
    </source>
</reference>
<evidence type="ECO:0000256" key="8">
    <source>
        <dbReference type="ARBA" id="ARBA00022989"/>
    </source>
</evidence>
<name>A0ABS2F183_9ACTN</name>
<dbReference type="EMBL" id="JACSNQ010000002">
    <property type="protein sequence ID" value="MBM6774288.1"/>
    <property type="molecule type" value="Genomic_DNA"/>
</dbReference>
<sequence length="301" mass="32088">MTALLALALVCALGALAWLVARGRARTRDLAHLTELLDRADVAPAARSRLESADPAVRALARAVDRRLDTEREHNLAHHAADERFREQLAALSHDLRTPLAGAQGYLQLARRTTDAARAGHFLAGAEDRLATMRALVDDLFAYARAADPSFSPKLVACDLQLVVTDALAARYGEFSERGWEPQVELADAAPVLAAPDALDRMVANLLDNALAHGSGAPRVRVEGGTLTVTNPMTPEAADRLDPARLTDRFYQGDPSRGGQGTGLGLAVARSLAEACGGRLDVGVTRTPPCFSARLELRATP</sequence>
<keyword evidence="7 10" id="KW-0418">Kinase</keyword>
<evidence type="ECO:0000313" key="11">
    <source>
        <dbReference type="Proteomes" id="UP000712527"/>
    </source>
</evidence>
<dbReference type="InterPro" id="IPR036890">
    <property type="entry name" value="HATPase_C_sf"/>
</dbReference>
<dbReference type="PANTHER" id="PTHR45436">
    <property type="entry name" value="SENSOR HISTIDINE KINASE YKOH"/>
    <property type="match status" value="1"/>
</dbReference>
<organism evidence="10 11">
    <name type="scientific">Olsenella profusa</name>
    <dbReference type="NCBI Taxonomy" id="138595"/>
    <lineage>
        <taxon>Bacteria</taxon>
        <taxon>Bacillati</taxon>
        <taxon>Actinomycetota</taxon>
        <taxon>Coriobacteriia</taxon>
        <taxon>Coriobacteriales</taxon>
        <taxon>Atopobiaceae</taxon>
        <taxon>Olsenella</taxon>
    </lineage>
</organism>
<feature type="domain" description="Histidine kinase" evidence="9">
    <location>
        <begin position="91"/>
        <end position="299"/>
    </location>
</feature>
<gene>
    <name evidence="10" type="ORF">H9X80_01805</name>
</gene>
<dbReference type="PROSITE" id="PS50109">
    <property type="entry name" value="HIS_KIN"/>
    <property type="match status" value="1"/>
</dbReference>
<dbReference type="PANTHER" id="PTHR45436:SF5">
    <property type="entry name" value="SENSOR HISTIDINE KINASE TRCS"/>
    <property type="match status" value="1"/>
</dbReference>
<accession>A0ABS2F183</accession>
<dbReference type="CDD" id="cd00082">
    <property type="entry name" value="HisKA"/>
    <property type="match status" value="1"/>
</dbReference>
<dbReference type="InterPro" id="IPR036097">
    <property type="entry name" value="HisK_dim/P_sf"/>
</dbReference>
<evidence type="ECO:0000256" key="7">
    <source>
        <dbReference type="ARBA" id="ARBA00022777"/>
    </source>
</evidence>
<comment type="caution">
    <text evidence="10">The sequence shown here is derived from an EMBL/GenBank/DDBJ whole genome shotgun (WGS) entry which is preliminary data.</text>
</comment>
<dbReference type="SMART" id="SM00388">
    <property type="entry name" value="HisKA"/>
    <property type="match status" value="1"/>
</dbReference>
<evidence type="ECO:0000256" key="4">
    <source>
        <dbReference type="ARBA" id="ARBA00022553"/>
    </source>
</evidence>
<dbReference type="Pfam" id="PF02518">
    <property type="entry name" value="HATPase_c"/>
    <property type="match status" value="1"/>
</dbReference>
<keyword evidence="4" id="KW-0597">Phosphoprotein</keyword>
<evidence type="ECO:0000256" key="6">
    <source>
        <dbReference type="ARBA" id="ARBA00022692"/>
    </source>
</evidence>
<keyword evidence="8" id="KW-0472">Membrane</keyword>
<dbReference type="InterPro" id="IPR005467">
    <property type="entry name" value="His_kinase_dom"/>
</dbReference>
<evidence type="ECO:0000256" key="2">
    <source>
        <dbReference type="ARBA" id="ARBA00004236"/>
    </source>
</evidence>